<dbReference type="AlphaFoldDB" id="A0AAE6IIY5"/>
<evidence type="ECO:0000313" key="7">
    <source>
        <dbReference type="EMBL" id="QEA32872.1"/>
    </source>
</evidence>
<evidence type="ECO:0000256" key="2">
    <source>
        <dbReference type="ARBA" id="ARBA00023239"/>
    </source>
</evidence>
<protein>
    <recommendedName>
        <fullName evidence="3">Coenzyme A biosynthesis bifunctional protein CoaBC</fullName>
    </recommendedName>
    <alternativeName>
        <fullName evidence="3">DNA/pantothenate metabolism flavoprotein</fullName>
    </alternativeName>
    <alternativeName>
        <fullName evidence="3">Phosphopantothenoylcysteine synthetase/decarboxylase</fullName>
        <shortName evidence="3">PPCS-PPCDC</shortName>
    </alternativeName>
    <domain>
        <recommendedName>
            <fullName evidence="3">Phosphopantothenoylcysteine decarboxylase</fullName>
            <shortName evidence="3">PPC decarboxylase</shortName>
            <shortName evidence="3">PPC-DC</shortName>
            <ecNumber evidence="3">4.1.1.36</ecNumber>
        </recommendedName>
        <alternativeName>
            <fullName evidence="3">CoaC</fullName>
        </alternativeName>
    </domain>
    <domain>
        <recommendedName>
            <fullName evidence="3">Phosphopantothenate--cysteine ligase</fullName>
            <ecNumber evidence="3">6.3.2.5</ecNumber>
        </recommendedName>
        <alternativeName>
            <fullName evidence="3">CoaB</fullName>
        </alternativeName>
        <alternativeName>
            <fullName evidence="3">Phosphopantothenoylcysteine synthetase</fullName>
            <shortName evidence="3">PPC synthetase</shortName>
            <shortName evidence="3">PPC-S</shortName>
        </alternativeName>
    </domain>
</protein>
<dbReference type="Pfam" id="PF02441">
    <property type="entry name" value="Flavoprotein"/>
    <property type="match status" value="1"/>
</dbReference>
<comment type="catalytic activity">
    <reaction evidence="3 4">
        <text>(R)-4'-phosphopantothenate + L-cysteine + CTP = N-[(R)-4-phosphopantothenoyl]-L-cysteine + CMP + diphosphate + H(+)</text>
        <dbReference type="Rhea" id="RHEA:19397"/>
        <dbReference type="ChEBI" id="CHEBI:10986"/>
        <dbReference type="ChEBI" id="CHEBI:15378"/>
        <dbReference type="ChEBI" id="CHEBI:33019"/>
        <dbReference type="ChEBI" id="CHEBI:35235"/>
        <dbReference type="ChEBI" id="CHEBI:37563"/>
        <dbReference type="ChEBI" id="CHEBI:59458"/>
        <dbReference type="ChEBI" id="CHEBI:60377"/>
        <dbReference type="EC" id="6.3.2.5"/>
    </reaction>
</comment>
<dbReference type="SUPFAM" id="SSF102645">
    <property type="entry name" value="CoaB-like"/>
    <property type="match status" value="1"/>
</dbReference>
<dbReference type="GO" id="GO:0004633">
    <property type="term" value="F:phosphopantothenoylcysteine decarboxylase activity"/>
    <property type="evidence" value="ECO:0007669"/>
    <property type="project" value="UniProtKB-UniRule"/>
</dbReference>
<dbReference type="GO" id="GO:0015941">
    <property type="term" value="P:pantothenate catabolic process"/>
    <property type="evidence" value="ECO:0007669"/>
    <property type="project" value="InterPro"/>
</dbReference>
<dbReference type="GeneID" id="61186362"/>
<dbReference type="Proteomes" id="UP000321332">
    <property type="component" value="Chromosome"/>
</dbReference>
<keyword evidence="3" id="KW-0460">Magnesium</keyword>
<dbReference type="EMBL" id="CP042374">
    <property type="protein sequence ID" value="QEA32872.1"/>
    <property type="molecule type" value="Genomic_DNA"/>
</dbReference>
<comment type="catalytic activity">
    <reaction evidence="3 4">
        <text>N-[(R)-4-phosphopantothenoyl]-L-cysteine + H(+) = (R)-4'-phosphopantetheine + CO2</text>
        <dbReference type="Rhea" id="RHEA:16793"/>
        <dbReference type="ChEBI" id="CHEBI:15378"/>
        <dbReference type="ChEBI" id="CHEBI:16526"/>
        <dbReference type="ChEBI" id="CHEBI:59458"/>
        <dbReference type="ChEBI" id="CHEBI:61723"/>
        <dbReference type="EC" id="4.1.1.36"/>
    </reaction>
</comment>
<comment type="function">
    <text evidence="4">Catalyzes two steps in the biosynthesis of coenzyme A. In the first step cysteine is conjugated to 4'-phosphopantothenate to form 4-phosphopantothenoylcysteine, in the latter compound is decarboxylated to form 4'-phosphopantotheine.</text>
</comment>
<dbReference type="Gene3D" id="3.40.50.1950">
    <property type="entry name" value="Flavin prenyltransferase-like"/>
    <property type="match status" value="1"/>
</dbReference>
<dbReference type="GO" id="GO:0046872">
    <property type="term" value="F:metal ion binding"/>
    <property type="evidence" value="ECO:0007669"/>
    <property type="project" value="UniProtKB-KW"/>
</dbReference>
<feature type="binding site" evidence="3">
    <location>
        <position position="277"/>
    </location>
    <ligand>
        <name>CTP</name>
        <dbReference type="ChEBI" id="CHEBI:37563"/>
    </ligand>
</feature>
<feature type="region of interest" description="Phosphopantothenoylcysteine decarboxylase" evidence="3">
    <location>
        <begin position="1"/>
        <end position="189"/>
    </location>
</feature>
<comment type="function">
    <text evidence="3">Catalyzes two sequential steps in the biosynthesis of coenzyme A. In the first step cysteine is conjugated to 4'-phosphopantothenate to form 4-phosphopantothenoylcysteine. In the second step the latter compound is decarboxylated to form 4'-phosphopantotheine.</text>
</comment>
<dbReference type="GO" id="GO:0004632">
    <property type="term" value="F:phosphopantothenate--cysteine ligase activity"/>
    <property type="evidence" value="ECO:0007669"/>
    <property type="project" value="UniProtKB-UniRule"/>
</dbReference>
<feature type="binding site" evidence="3">
    <location>
        <position position="341"/>
    </location>
    <ligand>
        <name>CTP</name>
        <dbReference type="ChEBI" id="CHEBI:37563"/>
    </ligand>
</feature>
<dbReference type="InterPro" id="IPR003382">
    <property type="entry name" value="Flavoprotein"/>
</dbReference>
<name>A0AAE6IIY5_LEUCA</name>
<dbReference type="InterPro" id="IPR036551">
    <property type="entry name" value="Flavin_trans-like"/>
</dbReference>
<feature type="region of interest" description="Phosphopantothenate--cysteine ligase" evidence="3">
    <location>
        <begin position="190"/>
        <end position="397"/>
    </location>
</feature>
<dbReference type="InterPro" id="IPR035929">
    <property type="entry name" value="CoaB-like_sf"/>
</dbReference>
<evidence type="ECO:0000259" key="5">
    <source>
        <dbReference type="Pfam" id="PF02441"/>
    </source>
</evidence>
<comment type="cofactor">
    <cofactor evidence="3">
        <name>Mg(2+)</name>
        <dbReference type="ChEBI" id="CHEBI:18420"/>
    </cofactor>
</comment>
<dbReference type="Gene3D" id="3.40.50.10300">
    <property type="entry name" value="CoaB-like"/>
    <property type="match status" value="1"/>
</dbReference>
<dbReference type="GO" id="GO:0071513">
    <property type="term" value="C:phosphopantothenoylcysteine decarboxylase complex"/>
    <property type="evidence" value="ECO:0007669"/>
    <property type="project" value="TreeGrafter"/>
</dbReference>
<comment type="similarity">
    <text evidence="3 4">In the N-terminal section; belongs to the HFCD (homo-oligomeric flavin containing Cys decarboxylase) superfamily.</text>
</comment>
<feature type="binding site" evidence="3">
    <location>
        <begin position="304"/>
        <end position="307"/>
    </location>
    <ligand>
        <name>CTP</name>
        <dbReference type="ChEBI" id="CHEBI:37563"/>
    </ligand>
</feature>
<dbReference type="NCBIfam" id="TIGR00521">
    <property type="entry name" value="coaBC_dfp"/>
    <property type="match status" value="1"/>
</dbReference>
<comment type="cofactor">
    <cofactor evidence="3">
        <name>FMN</name>
        <dbReference type="ChEBI" id="CHEBI:58210"/>
    </cofactor>
    <text evidence="3">Binds 1 FMN per subunit.</text>
</comment>
<keyword evidence="3 4" id="KW-0285">Flavoprotein</keyword>
<gene>
    <name evidence="3 7" type="primary">coaBC</name>
    <name evidence="7" type="ORF">FGL89_01320</name>
</gene>
<evidence type="ECO:0000259" key="6">
    <source>
        <dbReference type="Pfam" id="PF04127"/>
    </source>
</evidence>
<keyword evidence="2 3" id="KW-0456">Lyase</keyword>
<organism evidence="7 8">
    <name type="scientific">Leuconostoc carnosum</name>
    <dbReference type="NCBI Taxonomy" id="1252"/>
    <lineage>
        <taxon>Bacteria</taxon>
        <taxon>Bacillati</taxon>
        <taxon>Bacillota</taxon>
        <taxon>Bacilli</taxon>
        <taxon>Lactobacillales</taxon>
        <taxon>Lactobacillaceae</taxon>
        <taxon>Leuconostoc</taxon>
    </lineage>
</organism>
<evidence type="ECO:0000256" key="1">
    <source>
        <dbReference type="ARBA" id="ARBA00022793"/>
    </source>
</evidence>
<dbReference type="Pfam" id="PF04127">
    <property type="entry name" value="DFP"/>
    <property type="match status" value="1"/>
</dbReference>
<keyword evidence="1 3" id="KW-0210">Decarboxylase</keyword>
<dbReference type="GO" id="GO:0015937">
    <property type="term" value="P:coenzyme A biosynthetic process"/>
    <property type="evidence" value="ECO:0007669"/>
    <property type="project" value="UniProtKB-UniRule"/>
</dbReference>
<dbReference type="GO" id="GO:0010181">
    <property type="term" value="F:FMN binding"/>
    <property type="evidence" value="ECO:0007669"/>
    <property type="project" value="UniProtKB-UniRule"/>
</dbReference>
<keyword evidence="3 4" id="KW-0436">Ligase</keyword>
<dbReference type="EC" id="4.1.1.36" evidence="3"/>
<dbReference type="InterPro" id="IPR007085">
    <property type="entry name" value="DNA/pantothenate-metab_flavo_C"/>
</dbReference>
<dbReference type="PANTHER" id="PTHR14359">
    <property type="entry name" value="HOMO-OLIGOMERIC FLAVIN CONTAINING CYS DECARBOXYLASE FAMILY"/>
    <property type="match status" value="1"/>
</dbReference>
<dbReference type="PANTHER" id="PTHR14359:SF6">
    <property type="entry name" value="PHOSPHOPANTOTHENOYLCYSTEINE DECARBOXYLASE"/>
    <property type="match status" value="1"/>
</dbReference>
<dbReference type="InterPro" id="IPR005252">
    <property type="entry name" value="CoaBC"/>
</dbReference>
<feature type="binding site" evidence="3">
    <location>
        <position position="323"/>
    </location>
    <ligand>
        <name>CTP</name>
        <dbReference type="ChEBI" id="CHEBI:37563"/>
    </ligand>
</feature>
<evidence type="ECO:0000313" key="8">
    <source>
        <dbReference type="Proteomes" id="UP000321332"/>
    </source>
</evidence>
<comment type="caution">
    <text evidence="3">Lacks conserved residue(s) required for the propagation of feature annotation.</text>
</comment>
<dbReference type="HAMAP" id="MF_02225">
    <property type="entry name" value="CoaBC"/>
    <property type="match status" value="1"/>
</dbReference>
<comment type="pathway">
    <text evidence="3 4">Cofactor biosynthesis; coenzyme A biosynthesis; CoA from (R)-pantothenate: step 3/5.</text>
</comment>
<reference evidence="7 8" key="1">
    <citation type="submission" date="2019-06" db="EMBL/GenBank/DDBJ databases">
        <title>Genome analyses of bacteria isolated from kimchi.</title>
        <authorList>
            <person name="Lee S."/>
            <person name="Ahn S."/>
            <person name="Roh S."/>
        </authorList>
    </citation>
    <scope>NUCLEOTIDE SEQUENCE [LARGE SCALE GENOMIC DNA]</scope>
    <source>
        <strain evidence="7 8">CBA3620</strain>
    </source>
</reference>
<feature type="binding site" evidence="3">
    <location>
        <position position="287"/>
    </location>
    <ligand>
        <name>CTP</name>
        <dbReference type="ChEBI" id="CHEBI:37563"/>
    </ligand>
</feature>
<comment type="pathway">
    <text evidence="3 4">Cofactor biosynthesis; coenzyme A biosynthesis; CoA from (R)-pantothenate: step 2/5.</text>
</comment>
<comment type="similarity">
    <text evidence="3 4">In the C-terminal section; belongs to the PPC synthetase family.</text>
</comment>
<dbReference type="EC" id="6.3.2.5" evidence="3"/>
<sequence length="397" mass="43008">MFTNKNVLVIVTGSIAAYKATTLVRLLVKNDAQVRVGMTKSAQEFITSRTLAILSGHEVLTDLFNAPESAVVHIDWAKWADIILVVPATANIIGKIANGIADDAVTATIMASAADKVIAPAMNDHMLNNLAVSRNIKQLQTDGWLVIEPETGFLAEGYDAKGRLPEPETILSQIDVRLRSRSGKLQGKKVVITAGGTREAIDPVRYLTNRSSGKMGYALARAAAEHGAHVTLITTINRETIFGVRQIMVKSAQEMYDMSMSEFEDADYFIAAAAVADFKPTAELVHKIKKQADSTLTLNLVQNPDILKAIGQSKKAGQRVVGFAAETQHIIQSGQEKLVSKNADMLVANDVSRQDAGFSSDNNAVTILTRDERAQTLAKASKIAIAREIIERMITLN</sequence>
<dbReference type="SUPFAM" id="SSF52507">
    <property type="entry name" value="Homo-oligomeric flavin-containing Cys decarboxylases, HFCD"/>
    <property type="match status" value="1"/>
</dbReference>
<evidence type="ECO:0000256" key="3">
    <source>
        <dbReference type="HAMAP-Rule" id="MF_02225"/>
    </source>
</evidence>
<evidence type="ECO:0000256" key="4">
    <source>
        <dbReference type="RuleBase" id="RU364078"/>
    </source>
</evidence>
<accession>A0AAE6IIY5</accession>
<keyword evidence="3" id="KW-0511">Multifunctional enzyme</keyword>
<keyword evidence="3" id="KW-0479">Metal-binding</keyword>
<feature type="domain" description="DNA/pantothenate metabolism flavoprotein C-terminal" evidence="6">
    <location>
        <begin position="185"/>
        <end position="394"/>
    </location>
</feature>
<feature type="binding site" evidence="3">
    <location>
        <position position="337"/>
    </location>
    <ligand>
        <name>CTP</name>
        <dbReference type="ChEBI" id="CHEBI:37563"/>
    </ligand>
</feature>
<feature type="domain" description="Flavoprotein" evidence="5">
    <location>
        <begin position="5"/>
        <end position="174"/>
    </location>
</feature>
<keyword evidence="3 4" id="KW-0288">FMN</keyword>
<dbReference type="RefSeq" id="WP_147000278.1">
    <property type="nucleotide sequence ID" value="NZ_CP042374.1"/>
</dbReference>
<proteinExistence type="inferred from homology"/>